<dbReference type="InterPro" id="IPR036396">
    <property type="entry name" value="Cyt_P450_sf"/>
</dbReference>
<dbReference type="Proteomes" id="UP000051497">
    <property type="component" value="Unassembled WGS sequence"/>
</dbReference>
<keyword evidence="12" id="KW-1185">Reference proteome</keyword>
<protein>
    <submittedName>
        <fullName evidence="11">Cytochrome P450</fullName>
    </submittedName>
    <submittedName>
        <fullName evidence="10">Epi-isozizaene 5-monooxygenase/(E)-beta-farnesene synthase</fullName>
        <ecNumber evidence="10">1.14.13.106</ecNumber>
    </submittedName>
</protein>
<evidence type="ECO:0000256" key="1">
    <source>
        <dbReference type="ARBA" id="ARBA00010617"/>
    </source>
</evidence>
<dbReference type="STRING" id="295108.HT99x_02011"/>
<feature type="compositionally biased region" description="Low complexity" evidence="9">
    <location>
        <begin position="481"/>
        <end position="497"/>
    </location>
</feature>
<dbReference type="PANTHER" id="PTHR24302">
    <property type="entry name" value="CYTOCHROME P450 FAMILY 3"/>
    <property type="match status" value="1"/>
</dbReference>
<dbReference type="SUPFAM" id="SSF48264">
    <property type="entry name" value="Cytochrome P450"/>
    <property type="match status" value="1"/>
</dbReference>
<reference evidence="11" key="2">
    <citation type="journal article" date="2016" name="Genome Announc.">
        <title>Draft Genome Sequences of Two Novel Amoeba-Resistant Intranuclear Bacteria, 'Candidatus Berkiella cookevillensis' and 'Candidatus Berkiella aquae'.</title>
        <authorList>
            <person name="Mehari Y.T."/>
            <person name="Arivett B.A."/>
            <person name="Farone A.L."/>
            <person name="Gunderson J.H."/>
            <person name="Farone M.B."/>
        </authorList>
    </citation>
    <scope>NUCLEOTIDE SEQUENCE</scope>
    <source>
        <strain evidence="11">HT99</strain>
    </source>
</reference>
<proteinExistence type="inferred from homology"/>
<keyword evidence="8 10" id="KW-0503">Monooxygenase</keyword>
<accession>A0A0Q9YTL7</accession>
<keyword evidence="4 8" id="KW-0560">Oxidoreductase</keyword>
<reference evidence="10" key="1">
    <citation type="submission" date="2015-09" db="EMBL/GenBank/DDBJ databases">
        <title>Draft Genome Sequences of Two Novel Amoeba-resistant Intranuclear Bacteria, Candidatus Berkiella cookevillensis and Candidatus Berkiella aquae.</title>
        <authorList>
            <person name="Mehari Y.T."/>
            <person name="Arivett B.A."/>
            <person name="Farone A.L."/>
            <person name="Gunderson J.H."/>
            <person name="Farone M.B."/>
        </authorList>
    </citation>
    <scope>NUCLEOTIDE SEQUENCE [LARGE SCALE GENOMIC DNA]</scope>
    <source>
        <strain evidence="10">HT99</strain>
    </source>
</reference>
<evidence type="ECO:0000256" key="5">
    <source>
        <dbReference type="ARBA" id="ARBA00023004"/>
    </source>
</evidence>
<reference evidence="11" key="3">
    <citation type="submission" date="2021-06" db="EMBL/GenBank/DDBJ databases">
        <title>Genomic Description and Analysis of Intracellular Bacteria, Candidatus Berkiella cookevillensis and Candidatus Berkiella aquae.</title>
        <authorList>
            <person name="Kidane D.T."/>
            <person name="Mehari Y.T."/>
            <person name="Rice F.C."/>
            <person name="Arivett B.A."/>
            <person name="Farone A.L."/>
            <person name="Berk S.G."/>
            <person name="Farone M.B."/>
        </authorList>
    </citation>
    <scope>NUCLEOTIDE SEQUENCE</scope>
    <source>
        <strain evidence="11">HT99</strain>
    </source>
</reference>
<evidence type="ECO:0000256" key="2">
    <source>
        <dbReference type="ARBA" id="ARBA00022617"/>
    </source>
</evidence>
<dbReference type="InterPro" id="IPR050705">
    <property type="entry name" value="Cytochrome_P450_3A"/>
</dbReference>
<dbReference type="CDD" id="cd00302">
    <property type="entry name" value="cytochrome_P450"/>
    <property type="match status" value="1"/>
</dbReference>
<dbReference type="OrthoDB" id="9764248at2"/>
<sequence length="511" mass="57744">MLTGPKQLLSSMIQTVLNPLRKIGTGLTYYMGDSGKIIRDGEKFMFTELADRAVASQQGHSSTYLGLPFLSLYHFHIFTGENFVKEAVSYGEYSEKFPGKFDAKARSLFDPVKEFLGDPAIVNMNGKEVKAERFGIKNNLSQARAVSAAANVFDRMLSNWAEEKSLNHIICYACTQIIAKAWYNLDEVPEELIPLLKTAEYYVFNRDKVSDQDFENLRQQIKDLNDRVISEQEENIRKGESYLTYLQEARGKKRLADLNALAGLVVEGNITTVVTGALLQIATNQELQNRLREEIKSINFDIGSPEGYQKLKELPLLHQVYLETLRYYSPSPPMARYASKAGTINGVHIPARSYLFIPLRRVMHDPKQWSHPEIFDPSRHEAGSRRLNEFPLTPFSTGPRVCPASFGFAEAMFKIAIAKIIMNNELTLTSHADIETIPVETKEPRFKQTYFVKLNNLAQKAESQAEVDLTPTQVLRMRGATSYSPNTSSSSTLENNTKIGPTQQQKQAYRV</sequence>
<dbReference type="GO" id="GO:0005506">
    <property type="term" value="F:iron ion binding"/>
    <property type="evidence" value="ECO:0007669"/>
    <property type="project" value="InterPro"/>
</dbReference>
<dbReference type="Pfam" id="PF00067">
    <property type="entry name" value="p450"/>
    <property type="match status" value="1"/>
</dbReference>
<comment type="similarity">
    <text evidence="1 8">Belongs to the cytochrome P450 family.</text>
</comment>
<dbReference type="PROSITE" id="PS00086">
    <property type="entry name" value="CYTOCHROME_P450"/>
    <property type="match status" value="1"/>
</dbReference>
<dbReference type="EMBL" id="LKAJ01000008">
    <property type="protein sequence ID" value="KRG20794.1"/>
    <property type="molecule type" value="Genomic_DNA"/>
</dbReference>
<feature type="binding site" description="axial binding residue" evidence="7">
    <location>
        <position position="402"/>
    </location>
    <ligand>
        <name>heme</name>
        <dbReference type="ChEBI" id="CHEBI:30413"/>
    </ligand>
    <ligandPart>
        <name>Fe</name>
        <dbReference type="ChEBI" id="CHEBI:18248"/>
    </ligandPart>
</feature>
<evidence type="ECO:0000256" key="6">
    <source>
        <dbReference type="ARBA" id="ARBA00043906"/>
    </source>
</evidence>
<evidence type="ECO:0000256" key="7">
    <source>
        <dbReference type="PIRSR" id="PIRSR602401-1"/>
    </source>
</evidence>
<dbReference type="RefSeq" id="WP_075066638.1">
    <property type="nucleotide sequence ID" value="NZ_LKAJ02000001.1"/>
</dbReference>
<dbReference type="InterPro" id="IPR002401">
    <property type="entry name" value="Cyt_P450_E_grp-I"/>
</dbReference>
<dbReference type="Gene3D" id="1.10.630.10">
    <property type="entry name" value="Cytochrome P450"/>
    <property type="match status" value="1"/>
</dbReference>
<evidence type="ECO:0000313" key="12">
    <source>
        <dbReference type="Proteomes" id="UP000051497"/>
    </source>
</evidence>
<name>A0A0Q9YTL7_9GAMM</name>
<keyword evidence="2 7" id="KW-0349">Heme</keyword>
<dbReference type="InterPro" id="IPR001128">
    <property type="entry name" value="Cyt_P450"/>
</dbReference>
<dbReference type="GO" id="GO:0008395">
    <property type="term" value="F:steroid hydroxylase activity"/>
    <property type="evidence" value="ECO:0007669"/>
    <property type="project" value="TreeGrafter"/>
</dbReference>
<dbReference type="EC" id="1.14.13.106" evidence="10"/>
<evidence type="ECO:0000256" key="9">
    <source>
        <dbReference type="SAM" id="MobiDB-lite"/>
    </source>
</evidence>
<feature type="compositionally biased region" description="Polar residues" evidence="9">
    <location>
        <begin position="498"/>
        <end position="511"/>
    </location>
</feature>
<evidence type="ECO:0000256" key="4">
    <source>
        <dbReference type="ARBA" id="ARBA00023002"/>
    </source>
</evidence>
<keyword evidence="5 7" id="KW-0408">Iron</keyword>
<dbReference type="GO" id="GO:0016705">
    <property type="term" value="F:oxidoreductase activity, acting on paired donors, with incorporation or reduction of molecular oxygen"/>
    <property type="evidence" value="ECO:0007669"/>
    <property type="project" value="InterPro"/>
</dbReference>
<evidence type="ECO:0000256" key="3">
    <source>
        <dbReference type="ARBA" id="ARBA00022723"/>
    </source>
</evidence>
<comment type="cofactor">
    <cofactor evidence="7">
        <name>heme</name>
        <dbReference type="ChEBI" id="CHEBI:30413"/>
    </cofactor>
</comment>
<feature type="region of interest" description="Disordered" evidence="9">
    <location>
        <begin position="479"/>
        <end position="511"/>
    </location>
</feature>
<dbReference type="InterPro" id="IPR017972">
    <property type="entry name" value="Cyt_P450_CS"/>
</dbReference>
<dbReference type="EMBL" id="LKAJ02000001">
    <property type="protein sequence ID" value="MCS5711270.1"/>
    <property type="molecule type" value="Genomic_DNA"/>
</dbReference>
<keyword evidence="3 7" id="KW-0479">Metal-binding</keyword>
<comment type="caution">
    <text evidence="10">The sequence shown here is derived from an EMBL/GenBank/DDBJ whole genome shotgun (WGS) entry which is preliminary data.</text>
</comment>
<gene>
    <name evidence="11" type="ORF">HT99x_007475</name>
    <name evidence="10" type="ORF">HT99x_02011</name>
</gene>
<dbReference type="PANTHER" id="PTHR24302:SF15">
    <property type="entry name" value="FATTY-ACID PEROXYGENASE"/>
    <property type="match status" value="1"/>
</dbReference>
<dbReference type="AlphaFoldDB" id="A0A0Q9YTL7"/>
<dbReference type="PRINTS" id="PR00463">
    <property type="entry name" value="EP450I"/>
</dbReference>
<comment type="function">
    <text evidence="6">Cytochromes P450 are a group of heme-thiolate monooxygenases. They oxidize a variety of structurally unrelated compounds, including steroids, fatty acids, and xenobiotics.</text>
</comment>
<evidence type="ECO:0000256" key="8">
    <source>
        <dbReference type="RuleBase" id="RU000461"/>
    </source>
</evidence>
<dbReference type="GO" id="GO:0020037">
    <property type="term" value="F:heme binding"/>
    <property type="evidence" value="ECO:0007669"/>
    <property type="project" value="InterPro"/>
</dbReference>
<evidence type="ECO:0000313" key="11">
    <source>
        <dbReference type="EMBL" id="MCS5711270.1"/>
    </source>
</evidence>
<evidence type="ECO:0000313" key="10">
    <source>
        <dbReference type="EMBL" id="KRG20794.1"/>
    </source>
</evidence>
<organism evidence="10">
    <name type="scientific">Candidatus Berkiella aquae</name>
    <dbReference type="NCBI Taxonomy" id="295108"/>
    <lineage>
        <taxon>Bacteria</taxon>
        <taxon>Pseudomonadati</taxon>
        <taxon>Pseudomonadota</taxon>
        <taxon>Gammaproteobacteria</taxon>
        <taxon>Candidatus Berkiellales</taxon>
        <taxon>Candidatus Berkiellaceae</taxon>
        <taxon>Candidatus Berkiella</taxon>
    </lineage>
</organism>